<comment type="caution">
    <text evidence="1">The sequence shown here is derived from an EMBL/GenBank/DDBJ whole genome shotgun (WGS) entry which is preliminary data.</text>
</comment>
<proteinExistence type="predicted"/>
<organism evidence="1 2">
    <name type="scientific">Enterococcus faecium 505</name>
    <dbReference type="NCBI Taxonomy" id="1134806"/>
    <lineage>
        <taxon>Bacteria</taxon>
        <taxon>Bacillati</taxon>
        <taxon>Bacillota</taxon>
        <taxon>Bacilli</taxon>
        <taxon>Lactobacillales</taxon>
        <taxon>Enterococcaceae</taxon>
        <taxon>Enterococcus</taxon>
    </lineage>
</organism>
<dbReference type="EMBL" id="AMBL01000030">
    <property type="protein sequence ID" value="EJY46013.1"/>
    <property type="molecule type" value="Genomic_DNA"/>
</dbReference>
<dbReference type="HOGENOM" id="CLU_212619_2_0_9"/>
<sequence>MTKIVSHSLFPNKRCSISCPSVFAQQTAKYEELFFRLFL</sequence>
<evidence type="ECO:0000313" key="1">
    <source>
        <dbReference type="EMBL" id="EJY46013.1"/>
    </source>
</evidence>
<reference evidence="1 2" key="1">
    <citation type="submission" date="2012-04" db="EMBL/GenBank/DDBJ databases">
        <authorList>
            <person name="Weinstock G."/>
            <person name="Sodergren E."/>
            <person name="Lobos E.A."/>
            <person name="Fulton L."/>
            <person name="Fulton R."/>
            <person name="Courtney L."/>
            <person name="Fronick C."/>
            <person name="O'Laughlin M."/>
            <person name="Godfrey J."/>
            <person name="Wilson R.M."/>
            <person name="Miner T."/>
            <person name="Farmer C."/>
            <person name="Delehaunty K."/>
            <person name="Cordes M."/>
            <person name="Minx P."/>
            <person name="Tomlinson C."/>
            <person name="Chen J."/>
            <person name="Wollam A."/>
            <person name="Pepin K.H."/>
            <person name="Bhonagiri V."/>
            <person name="Zhang X."/>
            <person name="Suruliraj S."/>
            <person name="Warren W."/>
            <person name="Mitreva M."/>
            <person name="Mardis E.R."/>
            <person name="Wilson R.K."/>
        </authorList>
    </citation>
    <scope>NUCLEOTIDE SEQUENCE [LARGE SCALE GENOMIC DNA]</scope>
    <source>
        <strain evidence="1 2">505</strain>
    </source>
</reference>
<accession>J6KBW3</accession>
<protein>
    <submittedName>
        <fullName evidence="1">Uncharacterized protein</fullName>
    </submittedName>
</protein>
<dbReference type="Proteomes" id="UP000006403">
    <property type="component" value="Unassembled WGS sequence"/>
</dbReference>
<name>J6KBW3_ENTFC</name>
<evidence type="ECO:0000313" key="2">
    <source>
        <dbReference type="Proteomes" id="UP000006403"/>
    </source>
</evidence>
<dbReference type="AlphaFoldDB" id="J6KBW3"/>
<gene>
    <name evidence="1" type="ORF">HMPREF1348_01118</name>
</gene>